<keyword evidence="1" id="KW-0812">Transmembrane</keyword>
<evidence type="ECO:0000256" key="2">
    <source>
        <dbReference type="SAM" id="SignalP"/>
    </source>
</evidence>
<dbReference type="InterPro" id="IPR022559">
    <property type="entry name" value="SUP-1-like"/>
</dbReference>
<dbReference type="Proteomes" id="UP001152747">
    <property type="component" value="Unassembled WGS sequence"/>
</dbReference>
<evidence type="ECO:0000313" key="3">
    <source>
        <dbReference type="EMBL" id="CAI5443854.1"/>
    </source>
</evidence>
<proteinExistence type="predicted"/>
<gene>
    <name evidence="3" type="ORF">CAMP_LOCUS6491</name>
</gene>
<organism evidence="3 4">
    <name type="scientific">Caenorhabditis angaria</name>
    <dbReference type="NCBI Taxonomy" id="860376"/>
    <lineage>
        <taxon>Eukaryota</taxon>
        <taxon>Metazoa</taxon>
        <taxon>Ecdysozoa</taxon>
        <taxon>Nematoda</taxon>
        <taxon>Chromadorea</taxon>
        <taxon>Rhabditida</taxon>
        <taxon>Rhabditina</taxon>
        <taxon>Rhabditomorpha</taxon>
        <taxon>Rhabditoidea</taxon>
        <taxon>Rhabditidae</taxon>
        <taxon>Peloderinae</taxon>
        <taxon>Caenorhabditis</taxon>
    </lineage>
</organism>
<keyword evidence="4" id="KW-1185">Reference proteome</keyword>
<feature type="signal peptide" evidence="2">
    <location>
        <begin position="1"/>
        <end position="17"/>
    </location>
</feature>
<keyword evidence="1" id="KW-1133">Transmembrane helix</keyword>
<sequence length="123" mass="13671">MLSLALTLLIFPMRILAEAISNRTEIPGGAGATNRNFTGILSVKHCPRADDAISSCSRPDTNFVYHECCGDMNMVCCQYYQSWVISSLSCLAVLLSIFFLYCLVKCCCGYKNKSQQSYHFESA</sequence>
<feature type="transmembrane region" description="Helical" evidence="1">
    <location>
        <begin position="83"/>
        <end position="104"/>
    </location>
</feature>
<dbReference type="Pfam" id="PF10853">
    <property type="entry name" value="DUF2650"/>
    <property type="match status" value="1"/>
</dbReference>
<dbReference type="OrthoDB" id="5838291at2759"/>
<evidence type="ECO:0000256" key="1">
    <source>
        <dbReference type="SAM" id="Phobius"/>
    </source>
</evidence>
<reference evidence="3" key="1">
    <citation type="submission" date="2022-11" db="EMBL/GenBank/DDBJ databases">
        <authorList>
            <person name="Kikuchi T."/>
        </authorList>
    </citation>
    <scope>NUCLEOTIDE SEQUENCE</scope>
    <source>
        <strain evidence="3">PS1010</strain>
    </source>
</reference>
<name>A0A9P1IEL0_9PELO</name>
<dbReference type="PANTHER" id="PTHR34149">
    <property type="entry name" value="PROTEIN CBG11905-RELATED"/>
    <property type="match status" value="1"/>
</dbReference>
<protein>
    <submittedName>
        <fullName evidence="3">Uncharacterized protein</fullName>
    </submittedName>
</protein>
<evidence type="ECO:0000313" key="4">
    <source>
        <dbReference type="Proteomes" id="UP001152747"/>
    </source>
</evidence>
<keyword evidence="1" id="KW-0472">Membrane</keyword>
<dbReference type="PANTHER" id="PTHR34149:SF8">
    <property type="entry name" value="PROTEIN CBG02644"/>
    <property type="match status" value="1"/>
</dbReference>
<dbReference type="EMBL" id="CANHGI010000002">
    <property type="protein sequence ID" value="CAI5443854.1"/>
    <property type="molecule type" value="Genomic_DNA"/>
</dbReference>
<comment type="caution">
    <text evidence="3">The sequence shown here is derived from an EMBL/GenBank/DDBJ whole genome shotgun (WGS) entry which is preliminary data.</text>
</comment>
<accession>A0A9P1IEL0</accession>
<dbReference type="AlphaFoldDB" id="A0A9P1IEL0"/>
<keyword evidence="2" id="KW-0732">Signal</keyword>
<feature type="chain" id="PRO_5040490115" evidence="2">
    <location>
        <begin position="18"/>
        <end position="123"/>
    </location>
</feature>